<evidence type="ECO:0000313" key="1">
    <source>
        <dbReference type="EMBL" id="CDW22869.1"/>
    </source>
</evidence>
<reference evidence="1" key="1">
    <citation type="submission" date="2014-05" db="EMBL/GenBank/DDBJ databases">
        <authorList>
            <person name="Chronopoulou M."/>
        </authorList>
    </citation>
    <scope>NUCLEOTIDE SEQUENCE</scope>
    <source>
        <tissue evidence="1">Whole organism</tissue>
    </source>
</reference>
<feature type="non-terminal residue" evidence="1">
    <location>
        <position position="1"/>
    </location>
</feature>
<dbReference type="AlphaFoldDB" id="A0A0K2T9X3"/>
<accession>A0A0K2T9X3</accession>
<dbReference type="EMBL" id="HACA01005508">
    <property type="protein sequence ID" value="CDW22869.1"/>
    <property type="molecule type" value="Transcribed_RNA"/>
</dbReference>
<proteinExistence type="predicted"/>
<name>A0A0K2T9X3_LEPSM</name>
<protein>
    <submittedName>
        <fullName evidence="1">Uncharacterized protein</fullName>
    </submittedName>
</protein>
<sequence>GNEKILTKESLNSFKFLCDTFGTPTALITAPSTTLFEYISKEWLQCTSSKHQDPQSHCEPALGRHDR</sequence>
<organism evidence="1">
    <name type="scientific">Lepeophtheirus salmonis</name>
    <name type="common">Salmon louse</name>
    <name type="synonym">Caligus salmonis</name>
    <dbReference type="NCBI Taxonomy" id="72036"/>
    <lineage>
        <taxon>Eukaryota</taxon>
        <taxon>Metazoa</taxon>
        <taxon>Ecdysozoa</taxon>
        <taxon>Arthropoda</taxon>
        <taxon>Crustacea</taxon>
        <taxon>Multicrustacea</taxon>
        <taxon>Hexanauplia</taxon>
        <taxon>Copepoda</taxon>
        <taxon>Siphonostomatoida</taxon>
        <taxon>Caligidae</taxon>
        <taxon>Lepeophtheirus</taxon>
    </lineage>
</organism>